<evidence type="ECO:0000256" key="3">
    <source>
        <dbReference type="ARBA" id="ARBA00022448"/>
    </source>
</evidence>
<feature type="domain" description="EF-hand" evidence="14">
    <location>
        <begin position="125"/>
        <end position="160"/>
    </location>
</feature>
<dbReference type="PRINTS" id="PR00926">
    <property type="entry name" value="MITOCARRIER"/>
</dbReference>
<dbReference type="SUPFAM" id="SSF103506">
    <property type="entry name" value="Mitochondrial carrier"/>
    <property type="match status" value="1"/>
</dbReference>
<keyword evidence="3 13" id="KW-0813">Transport</keyword>
<accession>A0A3B4TAU5</accession>
<comment type="subcellular location">
    <subcellularLocation>
        <location evidence="1">Mitochondrion inner membrane</location>
        <topology evidence="1">Multi-pass membrane protein</topology>
    </subcellularLocation>
</comment>
<evidence type="ECO:0000256" key="8">
    <source>
        <dbReference type="ARBA" id="ARBA00022837"/>
    </source>
</evidence>
<dbReference type="PROSITE" id="PS50920">
    <property type="entry name" value="SOLCAR"/>
    <property type="match status" value="3"/>
</dbReference>
<dbReference type="GO" id="GO:0055085">
    <property type="term" value="P:transmembrane transport"/>
    <property type="evidence" value="ECO:0007669"/>
    <property type="project" value="InterPro"/>
</dbReference>
<dbReference type="SMART" id="SM00054">
    <property type="entry name" value="EFh"/>
    <property type="match status" value="3"/>
</dbReference>
<keyword evidence="5" id="KW-0479">Metal-binding</keyword>
<evidence type="ECO:0000256" key="12">
    <source>
        <dbReference type="PROSITE-ProRule" id="PRU00282"/>
    </source>
</evidence>
<feature type="repeat" description="Solcar" evidence="12">
    <location>
        <begin position="291"/>
        <end position="376"/>
    </location>
</feature>
<dbReference type="PANTHER" id="PTHR24089">
    <property type="entry name" value="SOLUTE CARRIER FAMILY 25"/>
    <property type="match status" value="1"/>
</dbReference>
<dbReference type="Proteomes" id="UP000261420">
    <property type="component" value="Unplaced"/>
</dbReference>
<dbReference type="GeneTree" id="ENSGT00940000158786"/>
<evidence type="ECO:0000256" key="7">
    <source>
        <dbReference type="ARBA" id="ARBA00022792"/>
    </source>
</evidence>
<evidence type="ECO:0000259" key="14">
    <source>
        <dbReference type="PROSITE" id="PS50222"/>
    </source>
</evidence>
<evidence type="ECO:0000256" key="9">
    <source>
        <dbReference type="ARBA" id="ARBA00022989"/>
    </source>
</evidence>
<dbReference type="InterPro" id="IPR018247">
    <property type="entry name" value="EF_Hand_1_Ca_BS"/>
</dbReference>
<keyword evidence="11 12" id="KW-0472">Membrane</keyword>
<keyword evidence="6" id="KW-0677">Repeat</keyword>
<dbReference type="FunFam" id="1.10.238.10:FF:000028">
    <property type="entry name" value="Putative calcium-binding mitochondrial carrier protein scamc-2"/>
    <property type="match status" value="1"/>
</dbReference>
<reference evidence="15" key="1">
    <citation type="submission" date="2025-05" db="UniProtKB">
        <authorList>
            <consortium name="Ensembl"/>
        </authorList>
    </citation>
    <scope>IDENTIFICATION</scope>
</reference>
<keyword evidence="10" id="KW-0496">Mitochondrion</keyword>
<dbReference type="InterPro" id="IPR002048">
    <property type="entry name" value="EF_hand_dom"/>
</dbReference>
<dbReference type="InterPro" id="IPR002067">
    <property type="entry name" value="MCP"/>
</dbReference>
<sequence>MGAQWTWFPWAHCQDSESPRRDHEREKRWAKLFDQLDLNKDGYIDISELRTGLAGRGLSKRSLERIVETGDTNKDGVLDFDEFTQYLRTHEKQLKLMFSRLDRNNDGQIDAAEIQHCLRSIGVDISLKDATRILLSIDKDGNMTIDWNEWRDHFLFNPLTNMEDVARYWKRSMMLDIGEQLTVPDEFSEEEKKSGYVWRQLMAGAMAGSVSRTGTAPLDRLKVFRQVHGSSDFKGNVLSSFRSMMKEGGLWSLWRGNGINVLKIAPETAIKFTAYEQIKSVMRGSNETRNLRVHERFVAGSLAGGIAQTAIYPMEVLKTRLTLRKTGQYSGIADCAKQILQREGVTAFYKGYVPNMLAIVPYAGIDLAVYETLKFSWLNRNRGLADPGVMVLVGCGAVSSTCGQLASYPLALIRTRMQALALEKGAPKPSMLALLHNIVTKEGVAGLYRGISPNLLKVIPAVSVSYVVYEYTRIALGVDIEGDT</sequence>
<dbReference type="OMA" id="RIQTHAC"/>
<comment type="similarity">
    <text evidence="2 13">Belongs to the mitochondrial carrier (TC 2.A.29) family.</text>
</comment>
<evidence type="ECO:0000256" key="11">
    <source>
        <dbReference type="ARBA" id="ARBA00023136"/>
    </source>
</evidence>
<dbReference type="AlphaFoldDB" id="A0A3B4TAU5"/>
<keyword evidence="9" id="KW-1133">Transmembrane helix</keyword>
<evidence type="ECO:0000313" key="15">
    <source>
        <dbReference type="Ensembl" id="ENSSDUP00000003082.1"/>
    </source>
</evidence>
<keyword evidence="4 12" id="KW-0812">Transmembrane</keyword>
<evidence type="ECO:0000256" key="6">
    <source>
        <dbReference type="ARBA" id="ARBA00022737"/>
    </source>
</evidence>
<feature type="repeat" description="Solcar" evidence="12">
    <location>
        <begin position="387"/>
        <end position="475"/>
    </location>
</feature>
<dbReference type="Gene3D" id="1.50.40.10">
    <property type="entry name" value="Mitochondrial carrier domain"/>
    <property type="match status" value="1"/>
</dbReference>
<keyword evidence="16" id="KW-1185">Reference proteome</keyword>
<dbReference type="STRING" id="41447.ENSSDUP00000003073"/>
<proteinExistence type="inferred from homology"/>
<keyword evidence="8" id="KW-0106">Calcium</keyword>
<name>A0A3B4TAU5_SERDU</name>
<feature type="domain" description="EF-hand" evidence="14">
    <location>
        <begin position="89"/>
        <end position="124"/>
    </location>
</feature>
<dbReference type="PROSITE" id="PS00018">
    <property type="entry name" value="EF_HAND_1"/>
    <property type="match status" value="2"/>
</dbReference>
<dbReference type="Ensembl" id="ENSSDUT00000003155.1">
    <property type="protein sequence ID" value="ENSSDUP00000003082.1"/>
    <property type="gene ID" value="ENSSDUG00000002348.1"/>
</dbReference>
<evidence type="ECO:0000256" key="5">
    <source>
        <dbReference type="ARBA" id="ARBA00022723"/>
    </source>
</evidence>
<evidence type="ECO:0000256" key="1">
    <source>
        <dbReference type="ARBA" id="ARBA00004448"/>
    </source>
</evidence>
<dbReference type="Pfam" id="PF00153">
    <property type="entry name" value="Mito_carr"/>
    <property type="match status" value="3"/>
</dbReference>
<keyword evidence="7" id="KW-0999">Mitochondrion inner membrane</keyword>
<dbReference type="InterPro" id="IPR018108">
    <property type="entry name" value="MCP_transmembrane"/>
</dbReference>
<dbReference type="Gene3D" id="1.10.238.10">
    <property type="entry name" value="EF-hand"/>
    <property type="match status" value="2"/>
</dbReference>
<evidence type="ECO:0000256" key="13">
    <source>
        <dbReference type="RuleBase" id="RU000488"/>
    </source>
</evidence>
<feature type="repeat" description="Solcar" evidence="12">
    <location>
        <begin position="195"/>
        <end position="281"/>
    </location>
</feature>
<organism evidence="15 16">
    <name type="scientific">Seriola dumerili</name>
    <name type="common">Greater amberjack</name>
    <name type="synonym">Caranx dumerili</name>
    <dbReference type="NCBI Taxonomy" id="41447"/>
    <lineage>
        <taxon>Eukaryota</taxon>
        <taxon>Metazoa</taxon>
        <taxon>Chordata</taxon>
        <taxon>Craniata</taxon>
        <taxon>Vertebrata</taxon>
        <taxon>Euteleostomi</taxon>
        <taxon>Actinopterygii</taxon>
        <taxon>Neopterygii</taxon>
        <taxon>Teleostei</taxon>
        <taxon>Neoteleostei</taxon>
        <taxon>Acanthomorphata</taxon>
        <taxon>Carangaria</taxon>
        <taxon>Carangiformes</taxon>
        <taxon>Carangidae</taxon>
        <taxon>Seriola</taxon>
    </lineage>
</organism>
<dbReference type="PROSITE" id="PS50222">
    <property type="entry name" value="EF_HAND_2"/>
    <property type="match status" value="3"/>
</dbReference>
<dbReference type="GO" id="GO:0005509">
    <property type="term" value="F:calcium ion binding"/>
    <property type="evidence" value="ECO:0007669"/>
    <property type="project" value="InterPro"/>
</dbReference>
<dbReference type="SUPFAM" id="SSF47473">
    <property type="entry name" value="EF-hand"/>
    <property type="match status" value="1"/>
</dbReference>
<dbReference type="InterPro" id="IPR011992">
    <property type="entry name" value="EF-hand-dom_pair"/>
</dbReference>
<evidence type="ECO:0000256" key="4">
    <source>
        <dbReference type="ARBA" id="ARBA00022692"/>
    </source>
</evidence>
<evidence type="ECO:0000256" key="10">
    <source>
        <dbReference type="ARBA" id="ARBA00023128"/>
    </source>
</evidence>
<dbReference type="InterPro" id="IPR023395">
    <property type="entry name" value="MCP_dom_sf"/>
</dbReference>
<dbReference type="GO" id="GO:0005743">
    <property type="term" value="C:mitochondrial inner membrane"/>
    <property type="evidence" value="ECO:0007669"/>
    <property type="project" value="UniProtKB-SubCell"/>
</dbReference>
<dbReference type="FunFam" id="1.50.40.10:FF:000003">
    <property type="entry name" value="Putative calcium-binding mitochondrial carrier protein scamc-2"/>
    <property type="match status" value="1"/>
</dbReference>
<feature type="domain" description="EF-hand" evidence="14">
    <location>
        <begin position="24"/>
        <end position="59"/>
    </location>
</feature>
<protein>
    <submittedName>
        <fullName evidence="15">Calcium-binding mitochondrial carrier protein SCaMC-1-like</fullName>
    </submittedName>
</protein>
<dbReference type="Ensembl" id="ENSSDUT00000003146.1">
    <property type="protein sequence ID" value="ENSSDUP00000003073.1"/>
    <property type="gene ID" value="ENSSDUG00000002348.1"/>
</dbReference>
<evidence type="ECO:0000313" key="16">
    <source>
        <dbReference type="Proteomes" id="UP000261420"/>
    </source>
</evidence>
<dbReference type="Pfam" id="PF13499">
    <property type="entry name" value="EF-hand_7"/>
    <property type="match status" value="2"/>
</dbReference>
<evidence type="ECO:0000256" key="2">
    <source>
        <dbReference type="ARBA" id="ARBA00006375"/>
    </source>
</evidence>